<gene>
    <name evidence="2" type="ORF">C0601_03230</name>
</gene>
<proteinExistence type="predicted"/>
<dbReference type="Proteomes" id="UP000234857">
    <property type="component" value="Unassembled WGS sequence"/>
</dbReference>
<evidence type="ECO:0008006" key="4">
    <source>
        <dbReference type="Google" id="ProtNLM"/>
    </source>
</evidence>
<keyword evidence="1" id="KW-1133">Transmembrane helix</keyword>
<keyword evidence="1" id="KW-0472">Membrane</keyword>
<dbReference type="InterPro" id="IPR018392">
    <property type="entry name" value="LysM"/>
</dbReference>
<feature type="transmembrane region" description="Helical" evidence="1">
    <location>
        <begin position="6"/>
        <end position="22"/>
    </location>
</feature>
<name>A0A2N5ZK32_MUIH1</name>
<evidence type="ECO:0000313" key="3">
    <source>
        <dbReference type="Proteomes" id="UP000234857"/>
    </source>
</evidence>
<accession>A0A2N5ZK32</accession>
<sequence length="115" mass="13085">MDKKLLIAIVVIIGVILLFSVMKGDKGKDIVVEDNAGQVVVKDEPVIVEEDDDVSMEEETPFIEPEIEEEPQSEVNVERVPFNKDAEKDVQKQEVFEDDFYYVVRPGDTLWSLSL</sequence>
<dbReference type="EMBL" id="PKTG01000044">
    <property type="protein sequence ID" value="PLX18974.1"/>
    <property type="molecule type" value="Genomic_DNA"/>
</dbReference>
<protein>
    <recommendedName>
        <fullName evidence="4">LysM domain-containing protein</fullName>
    </recommendedName>
</protein>
<organism evidence="2 3">
    <name type="scientific">Muiribacterium halophilum</name>
    <dbReference type="NCBI Taxonomy" id="2053465"/>
    <lineage>
        <taxon>Bacteria</taxon>
        <taxon>Candidatus Muiribacteriota</taxon>
        <taxon>Candidatus Muiribacteriia</taxon>
        <taxon>Candidatus Muiribacteriales</taxon>
        <taxon>Candidatus Muiribacteriaceae</taxon>
        <taxon>Candidatus Muiribacterium</taxon>
    </lineage>
</organism>
<evidence type="ECO:0000313" key="2">
    <source>
        <dbReference type="EMBL" id="PLX18974.1"/>
    </source>
</evidence>
<reference evidence="2 3" key="1">
    <citation type="submission" date="2017-11" db="EMBL/GenBank/DDBJ databases">
        <title>Genome-resolved metagenomics identifies genetic mobility, metabolic interactions, and unexpected diversity in perchlorate-reducing communities.</title>
        <authorList>
            <person name="Barnum T.P."/>
            <person name="Figueroa I.A."/>
            <person name="Carlstrom C.I."/>
            <person name="Lucas L.N."/>
            <person name="Engelbrektson A.L."/>
            <person name="Coates J.D."/>
        </authorList>
    </citation>
    <scope>NUCLEOTIDE SEQUENCE [LARGE SCALE GENOMIC DNA]</scope>
    <source>
        <strain evidence="2">BM706</strain>
    </source>
</reference>
<evidence type="ECO:0000256" key="1">
    <source>
        <dbReference type="SAM" id="Phobius"/>
    </source>
</evidence>
<dbReference type="CDD" id="cd00118">
    <property type="entry name" value="LysM"/>
    <property type="match status" value="1"/>
</dbReference>
<dbReference type="AlphaFoldDB" id="A0A2N5ZK32"/>
<keyword evidence="1" id="KW-0812">Transmembrane</keyword>
<comment type="caution">
    <text evidence="2">The sequence shown here is derived from an EMBL/GenBank/DDBJ whole genome shotgun (WGS) entry which is preliminary data.</text>
</comment>